<gene>
    <name evidence="6" type="primary">glgX</name>
    <name evidence="6" type="ORF">ENJ10_03230</name>
</gene>
<dbReference type="InterPro" id="IPR004193">
    <property type="entry name" value="Glyco_hydro_13_N"/>
</dbReference>
<reference evidence="6" key="1">
    <citation type="journal article" date="2020" name="mSystems">
        <title>Genome- and Community-Level Interaction Insights into Carbon Utilization and Element Cycling Functions of Hydrothermarchaeota in Hydrothermal Sediment.</title>
        <authorList>
            <person name="Zhou Z."/>
            <person name="Liu Y."/>
            <person name="Xu W."/>
            <person name="Pan J."/>
            <person name="Luo Z.H."/>
            <person name="Li M."/>
        </authorList>
    </citation>
    <scope>NUCLEOTIDE SEQUENCE [LARGE SCALE GENOMIC DNA]</scope>
    <source>
        <strain evidence="6">HyVt-456</strain>
    </source>
</reference>
<organism evidence="6">
    <name type="scientific">Caldithrix abyssi</name>
    <dbReference type="NCBI Taxonomy" id="187145"/>
    <lineage>
        <taxon>Bacteria</taxon>
        <taxon>Pseudomonadati</taxon>
        <taxon>Calditrichota</taxon>
        <taxon>Calditrichia</taxon>
        <taxon>Calditrichales</taxon>
        <taxon>Calditrichaceae</taxon>
        <taxon>Caldithrix</taxon>
    </lineage>
</organism>
<sequence length="643" mass="73785">MKSENSSYREQFLNMVDSDFSITRGHPLPIGATVVRNGINFSVISESAKNLTIVIFDACNTEPLVEFPLDPQLNRTGNIWHAHISGLDPWIHYAYRVFADDPYLKDGRLLIDPYARATCGGERWGHPLTVTEKEEKRIFRLSTIVDDNFDWEQDRPLNTPLQDTIIYEMHVRGFTNHPRSGVKHPGTFAGIIEKIPYLKKLGITAVELMPVTDFDETGNPRFNPLTGEKLFNYWGYDPINFFALKNAYAAADSPEGAVKEFKTMVKALHEAGIEVILDMVYNHTAEGNEHGPIYNLKGLDRDTYYLYDKKKRHYLNYSGCGNTVNCNHPTVRTMILDSLRYWVTEMHVDGFRFDLASILSRGANGEVLSDPPILERIALDPVLARAKIIAEAWDAAGLYQVGSFPHWKRWMEWNGQFRDDIRRFIRGDSGMLAPLARRLSGSADLYQDDGREPYHSVNFVSCHDGFPLADLVMYSEKHNLANGENNRDGENHNLSFNYGVEGPADDPALQELRERQVRNFAVLLLLSQGVPMFHMGDEFGRTQHGNNNAYCQDNEISWLDWKLLSTHKKRFLLFQRLIAFRKAHPHLRRKRFEVHTVQGRPAMSWHSHKLLQPDWSPEARTLGLWYVARDYPPDEADDDIYLA</sequence>
<dbReference type="SMART" id="SM00642">
    <property type="entry name" value="Aamy"/>
    <property type="match status" value="1"/>
</dbReference>
<evidence type="ECO:0000313" key="6">
    <source>
        <dbReference type="EMBL" id="HED09677.1"/>
    </source>
</evidence>
<evidence type="ECO:0000259" key="5">
    <source>
        <dbReference type="SMART" id="SM00642"/>
    </source>
</evidence>
<dbReference type="SUPFAM" id="SSF81296">
    <property type="entry name" value="E set domains"/>
    <property type="match status" value="1"/>
</dbReference>
<comment type="caution">
    <text evidence="6">The sequence shown here is derived from an EMBL/GenBank/DDBJ whole genome shotgun (WGS) entry which is preliminary data.</text>
</comment>
<comment type="similarity">
    <text evidence="1">Belongs to the glycosyl hydrolase 13 family.</text>
</comment>
<dbReference type="CDD" id="cd11326">
    <property type="entry name" value="AmyAc_Glg_debranch"/>
    <property type="match status" value="1"/>
</dbReference>
<dbReference type="InterPro" id="IPR006047">
    <property type="entry name" value="GH13_cat_dom"/>
</dbReference>
<feature type="domain" description="Glycosyl hydrolase family 13 catalytic" evidence="5">
    <location>
        <begin position="168"/>
        <end position="581"/>
    </location>
</feature>
<evidence type="ECO:0000256" key="2">
    <source>
        <dbReference type="ARBA" id="ARBA00022801"/>
    </source>
</evidence>
<keyword evidence="4" id="KW-0326">Glycosidase</keyword>
<dbReference type="PANTHER" id="PTHR43002">
    <property type="entry name" value="GLYCOGEN DEBRANCHING ENZYME"/>
    <property type="match status" value="1"/>
</dbReference>
<dbReference type="Pfam" id="PF02922">
    <property type="entry name" value="CBM_48"/>
    <property type="match status" value="1"/>
</dbReference>
<dbReference type="Gene3D" id="3.20.20.80">
    <property type="entry name" value="Glycosidases"/>
    <property type="match status" value="1"/>
</dbReference>
<dbReference type="InterPro" id="IPR044505">
    <property type="entry name" value="GlgX_Isoamylase_N_E_set"/>
</dbReference>
<dbReference type="InterPro" id="IPR011837">
    <property type="entry name" value="Glycogen_debranch_GlgX"/>
</dbReference>
<dbReference type="CDD" id="cd02856">
    <property type="entry name" value="E_set_GDE_Isoamylase_N"/>
    <property type="match status" value="1"/>
</dbReference>
<accession>A0A7V1PUI9</accession>
<dbReference type="SUPFAM" id="SSF51445">
    <property type="entry name" value="(Trans)glycosidases"/>
    <property type="match status" value="1"/>
</dbReference>
<dbReference type="AlphaFoldDB" id="A0A7V1PUI9"/>
<dbReference type="InterPro" id="IPR013783">
    <property type="entry name" value="Ig-like_fold"/>
</dbReference>
<evidence type="ECO:0000256" key="1">
    <source>
        <dbReference type="ARBA" id="ARBA00008061"/>
    </source>
</evidence>
<feature type="non-terminal residue" evidence="6">
    <location>
        <position position="643"/>
    </location>
</feature>
<dbReference type="Proteomes" id="UP000886005">
    <property type="component" value="Unassembled WGS sequence"/>
</dbReference>
<dbReference type="InterPro" id="IPR014756">
    <property type="entry name" value="Ig_E-set"/>
</dbReference>
<dbReference type="NCBIfam" id="TIGR02100">
    <property type="entry name" value="glgX_debranch"/>
    <property type="match status" value="1"/>
</dbReference>
<protein>
    <submittedName>
        <fullName evidence="6">Glycogen debranching enzyme GlgX</fullName>
    </submittedName>
</protein>
<dbReference type="Pfam" id="PF00128">
    <property type="entry name" value="Alpha-amylase"/>
    <property type="match status" value="1"/>
</dbReference>
<keyword evidence="3" id="KW-0809">Transit peptide</keyword>
<dbReference type="GO" id="GO:0004135">
    <property type="term" value="F:amylo-alpha-1,6-glucosidase activity"/>
    <property type="evidence" value="ECO:0007669"/>
    <property type="project" value="InterPro"/>
</dbReference>
<evidence type="ECO:0000256" key="4">
    <source>
        <dbReference type="ARBA" id="ARBA00023295"/>
    </source>
</evidence>
<evidence type="ECO:0000256" key="3">
    <source>
        <dbReference type="ARBA" id="ARBA00022946"/>
    </source>
</evidence>
<dbReference type="Gene3D" id="2.60.40.10">
    <property type="entry name" value="Immunoglobulins"/>
    <property type="match status" value="1"/>
</dbReference>
<keyword evidence="2" id="KW-0378">Hydrolase</keyword>
<proteinExistence type="inferred from homology"/>
<dbReference type="GO" id="GO:0005980">
    <property type="term" value="P:glycogen catabolic process"/>
    <property type="evidence" value="ECO:0007669"/>
    <property type="project" value="InterPro"/>
</dbReference>
<dbReference type="InterPro" id="IPR017853">
    <property type="entry name" value="GH"/>
</dbReference>
<name>A0A7V1PUI9_CALAY</name>
<dbReference type="FunFam" id="3.20.20.80:FF:000054">
    <property type="entry name" value="Glycogen debranching enzyme"/>
    <property type="match status" value="1"/>
</dbReference>
<dbReference type="EMBL" id="DRLD01000090">
    <property type="protein sequence ID" value="HED09677.1"/>
    <property type="molecule type" value="Genomic_DNA"/>
</dbReference>